<protein>
    <submittedName>
        <fullName evidence="6">Anhydrotetracycline monooxygenase</fullName>
    </submittedName>
</protein>
<dbReference type="SUPFAM" id="SSF51905">
    <property type="entry name" value="FAD/NAD(P)-binding domain"/>
    <property type="match status" value="1"/>
</dbReference>
<keyword evidence="4" id="KW-0560">Oxidoreductase</keyword>
<dbReference type="PANTHER" id="PTHR43004">
    <property type="entry name" value="TRK SYSTEM POTASSIUM UPTAKE PROTEIN"/>
    <property type="match status" value="1"/>
</dbReference>
<dbReference type="Gene3D" id="3.30.70.2450">
    <property type="match status" value="1"/>
</dbReference>
<dbReference type="Gene3D" id="3.50.50.60">
    <property type="entry name" value="FAD/NAD(P)-binding domain"/>
    <property type="match status" value="1"/>
</dbReference>
<dbReference type="EMBL" id="MNBE01000128">
    <property type="protein sequence ID" value="OKP13463.1"/>
    <property type="molecule type" value="Genomic_DNA"/>
</dbReference>
<organism evidence="6 7">
    <name type="scientific">Penicillium subrubescens</name>
    <dbReference type="NCBI Taxonomy" id="1316194"/>
    <lineage>
        <taxon>Eukaryota</taxon>
        <taxon>Fungi</taxon>
        <taxon>Dikarya</taxon>
        <taxon>Ascomycota</taxon>
        <taxon>Pezizomycotina</taxon>
        <taxon>Eurotiomycetes</taxon>
        <taxon>Eurotiomycetidae</taxon>
        <taxon>Eurotiales</taxon>
        <taxon>Aspergillaceae</taxon>
        <taxon>Penicillium</taxon>
    </lineage>
</organism>
<dbReference type="Pfam" id="PF01494">
    <property type="entry name" value="FAD_binding_3"/>
    <property type="match status" value="1"/>
</dbReference>
<dbReference type="InterPro" id="IPR036188">
    <property type="entry name" value="FAD/NAD-bd_sf"/>
</dbReference>
<name>A0A1Q5ULZ2_9EURO</name>
<evidence type="ECO:0000313" key="7">
    <source>
        <dbReference type="Proteomes" id="UP000186955"/>
    </source>
</evidence>
<dbReference type="Proteomes" id="UP000186955">
    <property type="component" value="Unassembled WGS sequence"/>
</dbReference>
<accession>A0A1Q5ULZ2</accession>
<evidence type="ECO:0000256" key="4">
    <source>
        <dbReference type="ARBA" id="ARBA00023002"/>
    </source>
</evidence>
<feature type="domain" description="FAD-binding" evidence="5">
    <location>
        <begin position="7"/>
        <end position="371"/>
    </location>
</feature>
<dbReference type="Pfam" id="PF21274">
    <property type="entry name" value="Rng_hyd_C"/>
    <property type="match status" value="1"/>
</dbReference>
<reference evidence="6 7" key="1">
    <citation type="submission" date="2016-10" db="EMBL/GenBank/DDBJ databases">
        <title>Genome sequence of the ascomycete fungus Penicillium subrubescens.</title>
        <authorList>
            <person name="De Vries R.P."/>
            <person name="Peng M."/>
            <person name="Dilokpimol A."/>
            <person name="Hilden K."/>
            <person name="Makela M.R."/>
            <person name="Grigoriev I."/>
            <person name="Riley R."/>
            <person name="Granchi Z."/>
        </authorList>
    </citation>
    <scope>NUCLEOTIDE SEQUENCE [LARGE SCALE GENOMIC DNA]</scope>
    <source>
        <strain evidence="6 7">CBS 132785</strain>
    </source>
</reference>
<evidence type="ECO:0000313" key="6">
    <source>
        <dbReference type="EMBL" id="OKP13463.1"/>
    </source>
</evidence>
<dbReference type="InterPro" id="IPR002938">
    <property type="entry name" value="FAD-bd"/>
</dbReference>
<evidence type="ECO:0000256" key="1">
    <source>
        <dbReference type="ARBA" id="ARBA00001974"/>
    </source>
</evidence>
<dbReference type="STRING" id="1316194.A0A1Q5ULZ2"/>
<dbReference type="OrthoDB" id="2096480at2759"/>
<dbReference type="GO" id="GO:0071949">
    <property type="term" value="F:FAD binding"/>
    <property type="evidence" value="ECO:0007669"/>
    <property type="project" value="InterPro"/>
</dbReference>
<keyword evidence="7" id="KW-1185">Reference proteome</keyword>
<gene>
    <name evidence="6" type="ORF">PENSUB_654</name>
</gene>
<evidence type="ECO:0000256" key="2">
    <source>
        <dbReference type="ARBA" id="ARBA00022630"/>
    </source>
</evidence>
<evidence type="ECO:0000259" key="5">
    <source>
        <dbReference type="Pfam" id="PF01494"/>
    </source>
</evidence>
<evidence type="ECO:0000256" key="3">
    <source>
        <dbReference type="ARBA" id="ARBA00022827"/>
    </source>
</evidence>
<keyword evidence="3" id="KW-0274">FAD</keyword>
<dbReference type="InterPro" id="IPR050641">
    <property type="entry name" value="RIFMO-like"/>
</dbReference>
<keyword evidence="6" id="KW-0503">Monooxygenase</keyword>
<keyword evidence="2" id="KW-0285">Flavoprotein</keyword>
<dbReference type="AlphaFoldDB" id="A0A1Q5ULZ2"/>
<dbReference type="GO" id="GO:0016709">
    <property type="term" value="F:oxidoreductase activity, acting on paired donors, with incorporation or reduction of molecular oxygen, NAD(P)H as one donor, and incorporation of one atom of oxygen"/>
    <property type="evidence" value="ECO:0007669"/>
    <property type="project" value="UniProtKB-ARBA"/>
</dbReference>
<dbReference type="PRINTS" id="PR00420">
    <property type="entry name" value="RNGMNOXGNASE"/>
</dbReference>
<sequence length="524" mass="57486">MTKSKLYDVIIAGAGPVGLFLAHELSLRQIAVLVLERTTQQDSPWKSGPLGLRGLNIQSIEAFYRRGLLGQLFNLDERQKYQPSKKPGFQFGGHFAGIIINANQFDLQRWKYRLSGPALGPGPTTMDQVEKVLTARVESLGVKILRGRSVSRISQDEAGVTVETDDDHSESFRGKWLVGCDGGRSVVRKEAGFEFVGTDAQFTGYATHVEIEGREKLKPGLNVSETGMYINVVQNGAFHLLEFDGANFDRAGDITIDHLQRVLDRAIGRTDVKITNVHLASCYTDRSMQAASYRRNRVLLAGDAAHIHSPLGGQGLNVGLGDAMNLGWKLAAIVQRDQGQGEDSGNTHDLTLLDTYESERHPIAASVLDWTRAQVTALRPDAFGRATRALTEDLIKTDDGANLFIDRIWGLSQRYKLGEESRPTHPLLGSSAPDFEFGNGSRLGSKLEEGRGLLLDFGNSSELESVVDRKYSGKVDYLAPEAKENCGLSALLIRPDGIVAWVVEEDAQHDIDALKAALGDWFTL</sequence>
<comment type="cofactor">
    <cofactor evidence="1">
        <name>FAD</name>
        <dbReference type="ChEBI" id="CHEBI:57692"/>
    </cofactor>
</comment>
<dbReference type="Gene3D" id="3.40.30.120">
    <property type="match status" value="1"/>
</dbReference>
<comment type="caution">
    <text evidence="6">The sequence shown here is derived from an EMBL/GenBank/DDBJ whole genome shotgun (WGS) entry which is preliminary data.</text>
</comment>
<proteinExistence type="predicted"/>
<dbReference type="PANTHER" id="PTHR43004:SF19">
    <property type="entry name" value="BINDING MONOOXYGENASE, PUTATIVE (JCVI)-RELATED"/>
    <property type="match status" value="1"/>
</dbReference>